<dbReference type="Gene3D" id="3.50.50.60">
    <property type="entry name" value="FAD/NAD(P)-binding domain"/>
    <property type="match status" value="1"/>
</dbReference>
<sequence length="414" mass="44288">MQRLAIAIAGCGPAGLAAALLLHRDGHRITLFERFDAPRPVGSGLMIQPTGFAVLRELGLADDLLDHGARVDRLHGEAGSSGRIVLDVRYAALGRRAGFGIGVHRAALFSLLHRAVAVEGIAIETGCAVTGSEATAGGQRILLLQGGRRAGPFDLIVDALGTRTPLAPPCGRELAYGALWGTLDWPDAAGFDPTALEQRYRRASVMVGVLPVGRLPGTSRQQAALFWSLRADRLAEWHSAGLEAWKADVATLWPATQALLDQIRSADQLTFARYAHRTLATPAETGMIHIGDAWHSASPQLGQGANMALLDAYALALALRRSPDVATALTQAVVMRQRHVRVYQALTALFTPVYQSDSRLLPFLRDRIVGPLSKLWPATRIQAAMVSGLIGDPLGPLFGDQKSTLADSQSRRPS</sequence>
<proteinExistence type="predicted"/>
<dbReference type="EMBL" id="LQQO01000011">
    <property type="protein sequence ID" value="KZE15930.1"/>
    <property type="molecule type" value="Genomic_DNA"/>
</dbReference>
<dbReference type="Pfam" id="PF01494">
    <property type="entry name" value="FAD_binding_3"/>
    <property type="match status" value="2"/>
</dbReference>
<gene>
    <name evidence="4" type="ORF">AVT10_13945</name>
</gene>
<comment type="caution">
    <text evidence="4">The sequence shown here is derived from an EMBL/GenBank/DDBJ whole genome shotgun (WGS) entry which is preliminary data.</text>
</comment>
<evidence type="ECO:0000256" key="2">
    <source>
        <dbReference type="ARBA" id="ARBA00023033"/>
    </source>
</evidence>
<name>A0ABR5YDD2_9SPHN</name>
<feature type="domain" description="FAD-binding" evidence="3">
    <location>
        <begin position="5"/>
        <end position="75"/>
    </location>
</feature>
<dbReference type="InterPro" id="IPR050493">
    <property type="entry name" value="FAD-dep_Monooxygenase_BioMet"/>
</dbReference>
<evidence type="ECO:0000313" key="5">
    <source>
        <dbReference type="Proteomes" id="UP000076609"/>
    </source>
</evidence>
<organism evidence="4 5">
    <name type="scientific">Sphingomonas hankookensis</name>
    <dbReference type="NCBI Taxonomy" id="563996"/>
    <lineage>
        <taxon>Bacteria</taxon>
        <taxon>Pseudomonadati</taxon>
        <taxon>Pseudomonadota</taxon>
        <taxon>Alphaproteobacteria</taxon>
        <taxon>Sphingomonadales</taxon>
        <taxon>Sphingomonadaceae</taxon>
        <taxon>Sphingomonas</taxon>
    </lineage>
</organism>
<keyword evidence="5" id="KW-1185">Reference proteome</keyword>
<dbReference type="InterPro" id="IPR002938">
    <property type="entry name" value="FAD-bd"/>
</dbReference>
<feature type="domain" description="FAD-binding" evidence="3">
    <location>
        <begin position="267"/>
        <end position="319"/>
    </location>
</feature>
<protein>
    <submittedName>
        <fullName evidence="4">Glutamate synthase</fullName>
    </submittedName>
</protein>
<dbReference type="RefSeq" id="WP_066689743.1">
    <property type="nucleotide sequence ID" value="NZ_CP117025.1"/>
</dbReference>
<accession>A0ABR5YDD2</accession>
<evidence type="ECO:0000259" key="3">
    <source>
        <dbReference type="Pfam" id="PF01494"/>
    </source>
</evidence>
<dbReference type="PANTHER" id="PTHR13789">
    <property type="entry name" value="MONOOXYGENASE"/>
    <property type="match status" value="1"/>
</dbReference>
<evidence type="ECO:0000313" key="4">
    <source>
        <dbReference type="EMBL" id="KZE15930.1"/>
    </source>
</evidence>
<evidence type="ECO:0000256" key="1">
    <source>
        <dbReference type="ARBA" id="ARBA00023002"/>
    </source>
</evidence>
<dbReference type="InterPro" id="IPR036188">
    <property type="entry name" value="FAD/NAD-bd_sf"/>
</dbReference>
<dbReference type="PRINTS" id="PR00420">
    <property type="entry name" value="RNGMNOXGNASE"/>
</dbReference>
<keyword evidence="1" id="KW-0560">Oxidoreductase</keyword>
<reference evidence="5" key="1">
    <citation type="submission" date="2016-01" db="EMBL/GenBank/DDBJ databases">
        <title>Draft genome of Chromobacterium sp. F49.</title>
        <authorList>
            <person name="Hong K.W."/>
        </authorList>
    </citation>
    <scope>NUCLEOTIDE SEQUENCE [LARGE SCALE GENOMIC DNA]</scope>
    <source>
        <strain evidence="5">CN3</strain>
    </source>
</reference>
<dbReference type="SUPFAM" id="SSF51905">
    <property type="entry name" value="FAD/NAD(P)-binding domain"/>
    <property type="match status" value="1"/>
</dbReference>
<dbReference type="PANTHER" id="PTHR13789:SF309">
    <property type="entry name" value="PUTATIVE (AFU_ORTHOLOGUE AFUA_6G14510)-RELATED"/>
    <property type="match status" value="1"/>
</dbReference>
<dbReference type="Proteomes" id="UP000076609">
    <property type="component" value="Unassembled WGS sequence"/>
</dbReference>
<keyword evidence="2" id="KW-0503">Monooxygenase</keyword>